<comment type="caution">
    <text evidence="3">The sequence shown here is derived from an EMBL/GenBank/DDBJ whole genome shotgun (WGS) entry which is preliminary data.</text>
</comment>
<evidence type="ECO:0000313" key="4">
    <source>
        <dbReference type="Proteomes" id="UP000022910"/>
    </source>
</evidence>
<accession>A0A015JQP2</accession>
<dbReference type="SMART" id="SM00584">
    <property type="entry name" value="TLDc"/>
    <property type="match status" value="1"/>
</dbReference>
<dbReference type="Proteomes" id="UP000022910">
    <property type="component" value="Unassembled WGS sequence"/>
</dbReference>
<dbReference type="Pfam" id="PF07534">
    <property type="entry name" value="TLD"/>
    <property type="match status" value="1"/>
</dbReference>
<dbReference type="PANTHER" id="PTHR24410">
    <property type="entry name" value="HL07962P-RELATED"/>
    <property type="match status" value="1"/>
</dbReference>
<dbReference type="InterPro" id="IPR011333">
    <property type="entry name" value="SKP1/BTB/POZ_sf"/>
</dbReference>
<evidence type="ECO:0008006" key="5">
    <source>
        <dbReference type="Google" id="ProtNLM"/>
    </source>
</evidence>
<proteinExistence type="predicted"/>
<dbReference type="InterPro" id="IPR000210">
    <property type="entry name" value="BTB/POZ_dom"/>
</dbReference>
<feature type="domain" description="TLDc" evidence="2">
    <location>
        <begin position="287"/>
        <end position="455"/>
    </location>
</feature>
<dbReference type="SMART" id="SM00225">
    <property type="entry name" value="BTB"/>
    <property type="match status" value="1"/>
</dbReference>
<gene>
    <name evidence="3" type="ORF">RirG_074940</name>
</gene>
<dbReference type="PANTHER" id="PTHR24410:SF23">
    <property type="entry name" value="BTB DOMAIN-CONTAINING PROTEIN-RELATED"/>
    <property type="match status" value="1"/>
</dbReference>
<keyword evidence="4" id="KW-1185">Reference proteome</keyword>
<dbReference type="CDD" id="cd18186">
    <property type="entry name" value="BTB_POZ_ZBTB_KLHL-like"/>
    <property type="match status" value="1"/>
</dbReference>
<evidence type="ECO:0000259" key="1">
    <source>
        <dbReference type="PROSITE" id="PS50097"/>
    </source>
</evidence>
<dbReference type="HOGENOM" id="CLU_021542_0_1_1"/>
<dbReference type="Gene3D" id="3.30.710.10">
    <property type="entry name" value="Potassium Channel Kv1.1, Chain A"/>
    <property type="match status" value="1"/>
</dbReference>
<evidence type="ECO:0000313" key="3">
    <source>
        <dbReference type="EMBL" id="EXX71837.1"/>
    </source>
</evidence>
<sequence length="458" mass="53809">MSFEYSQEICSDYEKLLETEKGHDVIIYAGEDENMNEIHAHSLILCTRSQYFFAALYNDWVEKKNGIFIFKKPNISPRLFKIILRFIYCGKIDLTNLQGPETLELLIAVDEFNIQTLVTCVQKHLINDKEFLQKNFMEILQMVYHNELFTDLLNYCLEEIDMIFNSDKIINLEEPLLEFLLKRDDLILDEIEIWDGLIKWGFAQGQGLNQDVSEWNKDHINIFKRVLNKFIPLIRFYGMSSEDYYNKVKPYEEILSKELRENMIKFHLDPEYEPTSNLLPRRFIDSILINRRHIALFTNWIEKRDNDTKYKNISYKFNLLYRASRDGNTAAAFHAKCDDKGPTIVVVKIINSEQIVGGYSPIFWDLSNNYKTTSESFLFSFTNKNDLQTAKVAYSTGSRYSLYSSPVHGPSFGSDLYINYDNNSDFWYSTSTICYPGLDLPKSMNVVDYEVFQVVKKY</sequence>
<feature type="domain" description="BTB" evidence="1">
    <location>
        <begin position="23"/>
        <end position="96"/>
    </location>
</feature>
<protein>
    <recommendedName>
        <fullName evidence="5">Btb/poz domain-containing protein 19-like</fullName>
    </recommendedName>
</protein>
<organism evidence="3 4">
    <name type="scientific">Rhizophagus irregularis (strain DAOM 197198w)</name>
    <name type="common">Glomus intraradices</name>
    <dbReference type="NCBI Taxonomy" id="1432141"/>
    <lineage>
        <taxon>Eukaryota</taxon>
        <taxon>Fungi</taxon>
        <taxon>Fungi incertae sedis</taxon>
        <taxon>Mucoromycota</taxon>
        <taxon>Glomeromycotina</taxon>
        <taxon>Glomeromycetes</taxon>
        <taxon>Glomerales</taxon>
        <taxon>Glomeraceae</taxon>
        <taxon>Rhizophagus</taxon>
    </lineage>
</organism>
<dbReference type="PROSITE" id="PS50097">
    <property type="entry name" value="BTB"/>
    <property type="match status" value="1"/>
</dbReference>
<name>A0A015JQP2_RHIIW</name>
<dbReference type="PROSITE" id="PS51886">
    <property type="entry name" value="TLDC"/>
    <property type="match status" value="1"/>
</dbReference>
<reference evidence="3 4" key="1">
    <citation type="submission" date="2014-02" db="EMBL/GenBank/DDBJ databases">
        <title>Single nucleus genome sequencing reveals high similarity among nuclei of an endomycorrhizal fungus.</title>
        <authorList>
            <person name="Lin K."/>
            <person name="Geurts R."/>
            <person name="Zhang Z."/>
            <person name="Limpens E."/>
            <person name="Saunders D.G."/>
            <person name="Mu D."/>
            <person name="Pang E."/>
            <person name="Cao H."/>
            <person name="Cha H."/>
            <person name="Lin T."/>
            <person name="Zhou Q."/>
            <person name="Shang Y."/>
            <person name="Li Y."/>
            <person name="Ivanov S."/>
            <person name="Sharma T."/>
            <person name="Velzen R.V."/>
            <person name="Ruijter N.D."/>
            <person name="Aanen D.K."/>
            <person name="Win J."/>
            <person name="Kamoun S."/>
            <person name="Bisseling T."/>
            <person name="Huang S."/>
        </authorList>
    </citation>
    <scope>NUCLEOTIDE SEQUENCE [LARGE SCALE GENOMIC DNA]</scope>
    <source>
        <strain evidence="4">DAOM197198w</strain>
    </source>
</reference>
<dbReference type="InterPro" id="IPR051481">
    <property type="entry name" value="BTB-POZ/Galectin-3-binding"/>
</dbReference>
<dbReference type="AlphaFoldDB" id="A0A015JQP2"/>
<evidence type="ECO:0000259" key="2">
    <source>
        <dbReference type="PROSITE" id="PS51886"/>
    </source>
</evidence>
<dbReference type="InterPro" id="IPR006571">
    <property type="entry name" value="TLDc_dom"/>
</dbReference>
<dbReference type="Pfam" id="PF00651">
    <property type="entry name" value="BTB"/>
    <property type="match status" value="1"/>
</dbReference>
<dbReference type="EMBL" id="JEMT01015895">
    <property type="protein sequence ID" value="EXX71837.1"/>
    <property type="molecule type" value="Genomic_DNA"/>
</dbReference>
<dbReference type="SUPFAM" id="SSF54695">
    <property type="entry name" value="POZ domain"/>
    <property type="match status" value="1"/>
</dbReference>